<dbReference type="EMBL" id="CBSZ010000368">
    <property type="protein sequence ID" value="CDH25974.1"/>
    <property type="molecule type" value="Genomic_DNA"/>
</dbReference>
<accession>A0A077Q1S3</accession>
<protein>
    <submittedName>
        <fullName evidence="1">Uncharacterized protein</fullName>
    </submittedName>
</protein>
<name>A0A077Q1S3_XENBV</name>
<evidence type="ECO:0000313" key="2">
    <source>
        <dbReference type="Proteomes" id="UP000028493"/>
    </source>
</evidence>
<dbReference type="Proteomes" id="UP000028493">
    <property type="component" value="Unassembled WGS sequence"/>
</dbReference>
<reference evidence="1" key="1">
    <citation type="submission" date="2013-07" db="EMBL/GenBank/DDBJ databases">
        <title>Sub-species coevolution in mutualistic symbiosis.</title>
        <authorList>
            <person name="Murfin K."/>
            <person name="Klassen J."/>
            <person name="Lee M."/>
            <person name="Forst S."/>
            <person name="Stock P."/>
            <person name="Goodrich-Blair H."/>
        </authorList>
    </citation>
    <scope>NUCLEOTIDE SEQUENCE [LARGE SCALE GENOMIC DNA]</scope>
    <source>
        <strain evidence="1">Kraussei Becker Underwood</strain>
    </source>
</reference>
<proteinExistence type="predicted"/>
<organism evidence="1 2">
    <name type="scientific">Xenorhabdus bovienii str. kraussei Becker Underwood</name>
    <dbReference type="NCBI Taxonomy" id="1398204"/>
    <lineage>
        <taxon>Bacteria</taxon>
        <taxon>Pseudomonadati</taxon>
        <taxon>Pseudomonadota</taxon>
        <taxon>Gammaproteobacteria</taxon>
        <taxon>Enterobacterales</taxon>
        <taxon>Morganellaceae</taxon>
        <taxon>Xenorhabdus</taxon>
    </lineage>
</organism>
<gene>
    <name evidence="1" type="ORF">XBKB1_430028</name>
</gene>
<comment type="caution">
    <text evidence="1">The sequence shown here is derived from an EMBL/GenBank/DDBJ whole genome shotgun (WGS) entry which is preliminary data.</text>
</comment>
<dbReference type="AlphaFoldDB" id="A0A077Q1S3"/>
<evidence type="ECO:0000313" key="1">
    <source>
        <dbReference type="EMBL" id="CDH25974.1"/>
    </source>
</evidence>
<dbReference type="HOGENOM" id="CLU_3259934_0_0_6"/>
<sequence length="45" mass="5148">MVTLTQLLGKSQWLLYALDKRNKFIVFQRITCAQGAGKNDLTLCF</sequence>